<reference evidence="2" key="1">
    <citation type="journal article" date="2022" name="Mol. Ecol. Resour.">
        <title>The genomes of chicory, endive, great burdock and yacon provide insights into Asteraceae palaeo-polyploidization history and plant inulin production.</title>
        <authorList>
            <person name="Fan W."/>
            <person name="Wang S."/>
            <person name="Wang H."/>
            <person name="Wang A."/>
            <person name="Jiang F."/>
            <person name="Liu H."/>
            <person name="Zhao H."/>
            <person name="Xu D."/>
            <person name="Zhang Y."/>
        </authorList>
    </citation>
    <scope>NUCLEOTIDE SEQUENCE [LARGE SCALE GENOMIC DNA]</scope>
    <source>
        <strain evidence="2">cv. Punajuju</strain>
    </source>
</reference>
<dbReference type="Proteomes" id="UP001055811">
    <property type="component" value="Linkage Group LG08"/>
</dbReference>
<comment type="caution">
    <text evidence="1">The sequence shown here is derived from an EMBL/GenBank/DDBJ whole genome shotgun (WGS) entry which is preliminary data.</text>
</comment>
<proteinExistence type="predicted"/>
<evidence type="ECO:0000313" key="1">
    <source>
        <dbReference type="EMBL" id="KAI3701096.1"/>
    </source>
</evidence>
<keyword evidence="2" id="KW-1185">Reference proteome</keyword>
<accession>A0ACB8ZUT1</accession>
<reference evidence="1 2" key="2">
    <citation type="journal article" date="2022" name="Mol. Ecol. Resour.">
        <title>The genomes of chicory, endive, great burdock and yacon provide insights into Asteraceae paleo-polyploidization history and plant inulin production.</title>
        <authorList>
            <person name="Fan W."/>
            <person name="Wang S."/>
            <person name="Wang H."/>
            <person name="Wang A."/>
            <person name="Jiang F."/>
            <person name="Liu H."/>
            <person name="Zhao H."/>
            <person name="Xu D."/>
            <person name="Zhang Y."/>
        </authorList>
    </citation>
    <scope>NUCLEOTIDE SEQUENCE [LARGE SCALE GENOMIC DNA]</scope>
    <source>
        <strain evidence="2">cv. Punajuju</strain>
        <tissue evidence="1">Leaves</tissue>
    </source>
</reference>
<name>A0ACB8ZUT1_CICIN</name>
<sequence length="147" mass="15876">MPADPPASLSSLSHPVIQPSPLIAVDVATQLVSQPSGISSVVPPPVHELVGVPVVPLSPPSCNEMPADHGAAARYTRCSGRQGDRQRVWQMKKPGGVEDRSHEKLALPGRPRLELDVRHRPPNSRIGLPLRLSLNARLKKRRKVAAL</sequence>
<evidence type="ECO:0000313" key="2">
    <source>
        <dbReference type="Proteomes" id="UP001055811"/>
    </source>
</evidence>
<organism evidence="1 2">
    <name type="scientific">Cichorium intybus</name>
    <name type="common">Chicory</name>
    <dbReference type="NCBI Taxonomy" id="13427"/>
    <lineage>
        <taxon>Eukaryota</taxon>
        <taxon>Viridiplantae</taxon>
        <taxon>Streptophyta</taxon>
        <taxon>Embryophyta</taxon>
        <taxon>Tracheophyta</taxon>
        <taxon>Spermatophyta</taxon>
        <taxon>Magnoliopsida</taxon>
        <taxon>eudicotyledons</taxon>
        <taxon>Gunneridae</taxon>
        <taxon>Pentapetalae</taxon>
        <taxon>asterids</taxon>
        <taxon>campanulids</taxon>
        <taxon>Asterales</taxon>
        <taxon>Asteraceae</taxon>
        <taxon>Cichorioideae</taxon>
        <taxon>Cichorieae</taxon>
        <taxon>Cichoriinae</taxon>
        <taxon>Cichorium</taxon>
    </lineage>
</organism>
<protein>
    <submittedName>
        <fullName evidence="1">Uncharacterized protein</fullName>
    </submittedName>
</protein>
<gene>
    <name evidence="1" type="ORF">L2E82_45740</name>
</gene>
<dbReference type="EMBL" id="CM042016">
    <property type="protein sequence ID" value="KAI3701096.1"/>
    <property type="molecule type" value="Genomic_DNA"/>
</dbReference>